<name>R8B078_9GAMM</name>
<dbReference type="FunFam" id="3.20.20.70:FF:000154">
    <property type="entry name" value="Probable nitronate monooxygenase"/>
    <property type="match status" value="1"/>
</dbReference>
<reference evidence="12 13" key="1">
    <citation type="journal article" date="2013" name="Genome Announc.">
        <title>Draft Genome Sequence of the Moderately Halophilic Bacterium Marinobacter lipolyticus Strain SM19.</title>
        <authorList>
            <person name="Papke R.T."/>
            <person name="de la Haba R.R."/>
            <person name="Infante-Dominguez C."/>
            <person name="Perez D."/>
            <person name="Sanchez-Porro C."/>
            <person name="Lapierre P."/>
            <person name="Ventosa A."/>
        </authorList>
    </citation>
    <scope>NUCLEOTIDE SEQUENCE [LARGE SCALE GENOMIC DNA]</scope>
    <source>
        <strain evidence="12 13">SM19</strain>
    </source>
</reference>
<dbReference type="Pfam" id="PF03060">
    <property type="entry name" value="NMO"/>
    <property type="match status" value="1"/>
</dbReference>
<protein>
    <recommendedName>
        <fullName evidence="11">Nitronate monooxygenase</fullName>
    </recommendedName>
    <alternativeName>
        <fullName evidence="9">Propionate 3-nitronate monooxygenase</fullName>
    </alternativeName>
</protein>
<dbReference type="GO" id="GO:0018580">
    <property type="term" value="F:nitronate monooxygenase activity"/>
    <property type="evidence" value="ECO:0007669"/>
    <property type="project" value="InterPro"/>
</dbReference>
<dbReference type="GO" id="GO:0000166">
    <property type="term" value="F:nucleotide binding"/>
    <property type="evidence" value="ECO:0007669"/>
    <property type="project" value="UniProtKB-KW"/>
</dbReference>
<evidence type="ECO:0000256" key="5">
    <source>
        <dbReference type="ARBA" id="ARBA00022643"/>
    </source>
</evidence>
<dbReference type="CDD" id="cd04730">
    <property type="entry name" value="NPD_like"/>
    <property type="match status" value="1"/>
</dbReference>
<dbReference type="STRING" id="1318628.MARLIPOL_10071"/>
<evidence type="ECO:0000256" key="8">
    <source>
        <dbReference type="ARBA" id="ARBA00023033"/>
    </source>
</evidence>
<comment type="catalytic activity">
    <reaction evidence="10">
        <text>3 propionate 3-nitronate + 3 O2 + H2O = 3 3-oxopropanoate + 2 nitrate + nitrite + H2O2 + 3 H(+)</text>
        <dbReference type="Rhea" id="RHEA:57332"/>
        <dbReference type="ChEBI" id="CHEBI:15377"/>
        <dbReference type="ChEBI" id="CHEBI:15378"/>
        <dbReference type="ChEBI" id="CHEBI:15379"/>
        <dbReference type="ChEBI" id="CHEBI:16240"/>
        <dbReference type="ChEBI" id="CHEBI:16301"/>
        <dbReference type="ChEBI" id="CHEBI:17632"/>
        <dbReference type="ChEBI" id="CHEBI:33190"/>
        <dbReference type="ChEBI" id="CHEBI:136067"/>
    </reaction>
</comment>
<dbReference type="PATRIC" id="fig|1318628.3.peg.2007"/>
<evidence type="ECO:0000256" key="2">
    <source>
        <dbReference type="ARBA" id="ARBA00009881"/>
    </source>
</evidence>
<keyword evidence="7" id="KW-0560">Oxidoreductase</keyword>
<evidence type="ECO:0000256" key="10">
    <source>
        <dbReference type="ARBA" id="ARBA00049401"/>
    </source>
</evidence>
<dbReference type="AlphaFoldDB" id="R8B078"/>
<organism evidence="12 13">
    <name type="scientific">Marinobacter lipolyticus SM19</name>
    <dbReference type="NCBI Taxonomy" id="1318628"/>
    <lineage>
        <taxon>Bacteria</taxon>
        <taxon>Pseudomonadati</taxon>
        <taxon>Pseudomonadota</taxon>
        <taxon>Gammaproteobacteria</taxon>
        <taxon>Pseudomonadales</taxon>
        <taxon>Marinobacteraceae</taxon>
        <taxon>Marinobacter</taxon>
    </lineage>
</organism>
<dbReference type="EMBL" id="ASAD01000011">
    <property type="protein sequence ID" value="EON91962.1"/>
    <property type="molecule type" value="Genomic_DNA"/>
</dbReference>
<keyword evidence="3" id="KW-0216">Detoxification</keyword>
<dbReference type="InterPro" id="IPR013785">
    <property type="entry name" value="Aldolase_TIM"/>
</dbReference>
<proteinExistence type="inferred from homology"/>
<evidence type="ECO:0000256" key="9">
    <source>
        <dbReference type="ARBA" id="ARBA00031155"/>
    </source>
</evidence>
<comment type="caution">
    <text evidence="12">The sequence shown here is derived from an EMBL/GenBank/DDBJ whole genome shotgun (WGS) entry which is preliminary data.</text>
</comment>
<sequence length="299" mass="31262">MTLTTLLGIELPIIQAPMAGVQGAELALAVSNAGGLGSLPSAMLGADDLRAELETLASGTNKPFNVNFFAHQPPGPDHARERAWREALAPYYLEYGIDAESIPAGGGRTPFNEDAAELVEAYTPAVVSFHFGLPDDTLLNRVKATGAKVISTATTVEEAVWLDERGVDSIIAQGLEAGGHRGIFLTRDLSTQMGTFALLPQVIQAVRCPVIAAGGIVDAKGIRAAMDLGAAGVQLGTAFLLCPEATTRSIHRAALKSPQARHTALTNLFSGGPARGIMNRVMRELGPMSGDAPEFPLAT</sequence>
<dbReference type="GO" id="GO:0009636">
    <property type="term" value="P:response to toxic substance"/>
    <property type="evidence" value="ECO:0007669"/>
    <property type="project" value="UniProtKB-KW"/>
</dbReference>
<dbReference type="eggNOG" id="COG2070">
    <property type="taxonomic scope" value="Bacteria"/>
</dbReference>
<dbReference type="PANTHER" id="PTHR42747">
    <property type="entry name" value="NITRONATE MONOOXYGENASE-RELATED"/>
    <property type="match status" value="1"/>
</dbReference>
<accession>R8B078</accession>
<comment type="cofactor">
    <cofactor evidence="1">
        <name>FMN</name>
        <dbReference type="ChEBI" id="CHEBI:58210"/>
    </cofactor>
</comment>
<comment type="similarity">
    <text evidence="2">Belongs to the nitronate monooxygenase family. NMO class I subfamily.</text>
</comment>
<evidence type="ECO:0000313" key="13">
    <source>
        <dbReference type="Proteomes" id="UP000016540"/>
    </source>
</evidence>
<dbReference type="InterPro" id="IPR004136">
    <property type="entry name" value="NMO"/>
</dbReference>
<dbReference type="HOGENOM" id="CLU_038732_5_0_6"/>
<evidence type="ECO:0000256" key="6">
    <source>
        <dbReference type="ARBA" id="ARBA00022741"/>
    </source>
</evidence>
<evidence type="ECO:0000256" key="4">
    <source>
        <dbReference type="ARBA" id="ARBA00022630"/>
    </source>
</evidence>
<keyword evidence="12" id="KW-0223">Dioxygenase</keyword>
<keyword evidence="13" id="KW-1185">Reference proteome</keyword>
<evidence type="ECO:0000256" key="11">
    <source>
        <dbReference type="ARBA" id="ARBA00067136"/>
    </source>
</evidence>
<dbReference type="GO" id="GO:0051213">
    <property type="term" value="F:dioxygenase activity"/>
    <property type="evidence" value="ECO:0007669"/>
    <property type="project" value="UniProtKB-KW"/>
</dbReference>
<keyword evidence="8" id="KW-0503">Monooxygenase</keyword>
<evidence type="ECO:0000256" key="3">
    <source>
        <dbReference type="ARBA" id="ARBA00022575"/>
    </source>
</evidence>
<keyword evidence="6" id="KW-0547">Nucleotide-binding</keyword>
<gene>
    <name evidence="12" type="ORF">MARLIPOL_10071</name>
</gene>
<dbReference type="Proteomes" id="UP000016540">
    <property type="component" value="Unassembled WGS sequence"/>
</dbReference>
<keyword evidence="5" id="KW-0288">FMN</keyword>
<dbReference type="SUPFAM" id="SSF51412">
    <property type="entry name" value="Inosine monophosphate dehydrogenase (IMPDH)"/>
    <property type="match status" value="1"/>
</dbReference>
<dbReference type="Gene3D" id="3.20.20.70">
    <property type="entry name" value="Aldolase class I"/>
    <property type="match status" value="1"/>
</dbReference>
<dbReference type="PANTHER" id="PTHR42747:SF3">
    <property type="entry name" value="NITRONATE MONOOXYGENASE-RELATED"/>
    <property type="match status" value="1"/>
</dbReference>
<evidence type="ECO:0000313" key="12">
    <source>
        <dbReference type="EMBL" id="EON91962.1"/>
    </source>
</evidence>
<evidence type="ECO:0000256" key="7">
    <source>
        <dbReference type="ARBA" id="ARBA00023002"/>
    </source>
</evidence>
<evidence type="ECO:0000256" key="1">
    <source>
        <dbReference type="ARBA" id="ARBA00001917"/>
    </source>
</evidence>
<keyword evidence="4" id="KW-0285">Flavoprotein</keyword>